<accession>A0A0F9RV85</accession>
<protein>
    <submittedName>
        <fullName evidence="2">Uncharacterized protein</fullName>
    </submittedName>
</protein>
<dbReference type="AlphaFoldDB" id="A0A0F9RV85"/>
<feature type="coiled-coil region" evidence="1">
    <location>
        <begin position="51"/>
        <end position="78"/>
    </location>
</feature>
<organism evidence="2">
    <name type="scientific">marine sediment metagenome</name>
    <dbReference type="NCBI Taxonomy" id="412755"/>
    <lineage>
        <taxon>unclassified sequences</taxon>
        <taxon>metagenomes</taxon>
        <taxon>ecological metagenomes</taxon>
    </lineage>
</organism>
<name>A0A0F9RV85_9ZZZZ</name>
<proteinExistence type="predicted"/>
<reference evidence="2" key="1">
    <citation type="journal article" date="2015" name="Nature">
        <title>Complex archaea that bridge the gap between prokaryotes and eukaryotes.</title>
        <authorList>
            <person name="Spang A."/>
            <person name="Saw J.H."/>
            <person name="Jorgensen S.L."/>
            <person name="Zaremba-Niedzwiedzka K."/>
            <person name="Martijn J."/>
            <person name="Lind A.E."/>
            <person name="van Eijk R."/>
            <person name="Schleper C."/>
            <person name="Guy L."/>
            <person name="Ettema T.J."/>
        </authorList>
    </citation>
    <scope>NUCLEOTIDE SEQUENCE</scope>
</reference>
<evidence type="ECO:0000256" key="1">
    <source>
        <dbReference type="SAM" id="Coils"/>
    </source>
</evidence>
<dbReference type="EMBL" id="LAZR01000954">
    <property type="protein sequence ID" value="KKN53877.1"/>
    <property type="molecule type" value="Genomic_DNA"/>
</dbReference>
<gene>
    <name evidence="2" type="ORF">LCGC14_0598360</name>
</gene>
<evidence type="ECO:0000313" key="2">
    <source>
        <dbReference type="EMBL" id="KKN53877.1"/>
    </source>
</evidence>
<keyword evidence="1" id="KW-0175">Coiled coil</keyword>
<comment type="caution">
    <text evidence="2">The sequence shown here is derived from an EMBL/GenBank/DDBJ whole genome shotgun (WGS) entry which is preliminary data.</text>
</comment>
<sequence length="91" mass="10345">MNRRVPVQVSREYNMSVHVTGSSKKIGGYDKWEVEDAVRTMQKSAEIEADSKFLAVVVKEMNREADKLEDKADLLVKTSAKLKKVFGKDKK</sequence>